<evidence type="ECO:0000313" key="4">
    <source>
        <dbReference type="EMBL" id="MER6983673.1"/>
    </source>
</evidence>
<dbReference type="RefSeq" id="WP_244216882.1">
    <property type="nucleotide sequence ID" value="NZ_MUBM01000007.1"/>
</dbReference>
<evidence type="ECO:0000256" key="1">
    <source>
        <dbReference type="ARBA" id="ARBA00009013"/>
    </source>
</evidence>
<dbReference type="InterPro" id="IPR036513">
    <property type="entry name" value="STAS_dom_sf"/>
</dbReference>
<evidence type="ECO:0000256" key="2">
    <source>
        <dbReference type="RuleBase" id="RU003749"/>
    </source>
</evidence>
<dbReference type="InterPro" id="IPR003658">
    <property type="entry name" value="Anti-sigma_ant"/>
</dbReference>
<sequence>MNIIEDPCMVVSCDVMNGWTVLHVDGEVDIHTSPMIRKAVAELLDEGHRHFVLDLCAVPLLDSMGLGMIVAVTKRLQDHQGSLRFVCADDRLLRVFRVCGWHEVYRFYDAPEEATRRAPSGCGLESWPRRLARS</sequence>
<dbReference type="EMBL" id="JBEPCU010001466">
    <property type="protein sequence ID" value="MER6983673.1"/>
    <property type="molecule type" value="Genomic_DNA"/>
</dbReference>
<evidence type="ECO:0000259" key="3">
    <source>
        <dbReference type="PROSITE" id="PS50801"/>
    </source>
</evidence>
<dbReference type="PROSITE" id="PS50801">
    <property type="entry name" value="STAS"/>
    <property type="match status" value="1"/>
</dbReference>
<comment type="caution">
    <text evidence="4">The sequence shown here is derived from an EMBL/GenBank/DDBJ whole genome shotgun (WGS) entry which is preliminary data.</text>
</comment>
<evidence type="ECO:0000313" key="5">
    <source>
        <dbReference type="Proteomes" id="UP001458415"/>
    </source>
</evidence>
<accession>A0ABV1WIL3</accession>
<feature type="domain" description="STAS" evidence="3">
    <location>
        <begin position="9"/>
        <end position="118"/>
    </location>
</feature>
<name>A0ABV1WIL3_9ACTN</name>
<dbReference type="SUPFAM" id="SSF52091">
    <property type="entry name" value="SpoIIaa-like"/>
    <property type="match status" value="1"/>
</dbReference>
<keyword evidence="5" id="KW-1185">Reference proteome</keyword>
<dbReference type="Gene3D" id="3.30.750.24">
    <property type="entry name" value="STAS domain"/>
    <property type="match status" value="1"/>
</dbReference>
<gene>
    <name evidence="4" type="ORF">ABT317_43650</name>
</gene>
<dbReference type="NCBIfam" id="TIGR00377">
    <property type="entry name" value="ant_ant_sig"/>
    <property type="match status" value="1"/>
</dbReference>
<reference evidence="4 5" key="1">
    <citation type="submission" date="2024-06" db="EMBL/GenBank/DDBJ databases">
        <title>The Natural Products Discovery Center: Release of the First 8490 Sequenced Strains for Exploring Actinobacteria Biosynthetic Diversity.</title>
        <authorList>
            <person name="Kalkreuter E."/>
            <person name="Kautsar S.A."/>
            <person name="Yang D."/>
            <person name="Bader C.D."/>
            <person name="Teijaro C.N."/>
            <person name="Fluegel L."/>
            <person name="Davis C.M."/>
            <person name="Simpson J.R."/>
            <person name="Lauterbach L."/>
            <person name="Steele A.D."/>
            <person name="Gui C."/>
            <person name="Meng S."/>
            <person name="Li G."/>
            <person name="Viehrig K."/>
            <person name="Ye F."/>
            <person name="Su P."/>
            <person name="Kiefer A.F."/>
            <person name="Nichols A."/>
            <person name="Cepeda A.J."/>
            <person name="Yan W."/>
            <person name="Fan B."/>
            <person name="Jiang Y."/>
            <person name="Adhikari A."/>
            <person name="Zheng C.-J."/>
            <person name="Schuster L."/>
            <person name="Cowan T.M."/>
            <person name="Smanski M.J."/>
            <person name="Chevrette M.G."/>
            <person name="De Carvalho L.P.S."/>
            <person name="Shen B."/>
        </authorList>
    </citation>
    <scope>NUCLEOTIDE SEQUENCE [LARGE SCALE GENOMIC DNA]</scope>
    <source>
        <strain evidence="4 5">NPDC000634</strain>
    </source>
</reference>
<dbReference type="Proteomes" id="UP001458415">
    <property type="component" value="Unassembled WGS sequence"/>
</dbReference>
<dbReference type="PANTHER" id="PTHR33495">
    <property type="entry name" value="ANTI-SIGMA FACTOR ANTAGONIST TM_1081-RELATED-RELATED"/>
    <property type="match status" value="1"/>
</dbReference>
<proteinExistence type="inferred from homology"/>
<dbReference type="Pfam" id="PF01740">
    <property type="entry name" value="STAS"/>
    <property type="match status" value="1"/>
</dbReference>
<dbReference type="InterPro" id="IPR002645">
    <property type="entry name" value="STAS_dom"/>
</dbReference>
<dbReference type="PANTHER" id="PTHR33495:SF2">
    <property type="entry name" value="ANTI-SIGMA FACTOR ANTAGONIST TM_1081-RELATED"/>
    <property type="match status" value="1"/>
</dbReference>
<organism evidence="4 5">
    <name type="scientific">Streptomyces carpinensis</name>
    <dbReference type="NCBI Taxonomy" id="66369"/>
    <lineage>
        <taxon>Bacteria</taxon>
        <taxon>Bacillati</taxon>
        <taxon>Actinomycetota</taxon>
        <taxon>Actinomycetes</taxon>
        <taxon>Kitasatosporales</taxon>
        <taxon>Streptomycetaceae</taxon>
        <taxon>Streptomyces</taxon>
    </lineage>
</organism>
<comment type="similarity">
    <text evidence="1 2">Belongs to the anti-sigma-factor antagonist family.</text>
</comment>
<protein>
    <recommendedName>
        <fullName evidence="2">Anti-sigma factor antagonist</fullName>
    </recommendedName>
</protein>
<dbReference type="CDD" id="cd07043">
    <property type="entry name" value="STAS_anti-anti-sigma_factors"/>
    <property type="match status" value="1"/>
</dbReference>